<dbReference type="AlphaFoldDB" id="A0A5J9TK29"/>
<organism evidence="1 2">
    <name type="scientific">Eragrostis curvula</name>
    <name type="common">weeping love grass</name>
    <dbReference type="NCBI Taxonomy" id="38414"/>
    <lineage>
        <taxon>Eukaryota</taxon>
        <taxon>Viridiplantae</taxon>
        <taxon>Streptophyta</taxon>
        <taxon>Embryophyta</taxon>
        <taxon>Tracheophyta</taxon>
        <taxon>Spermatophyta</taxon>
        <taxon>Magnoliopsida</taxon>
        <taxon>Liliopsida</taxon>
        <taxon>Poales</taxon>
        <taxon>Poaceae</taxon>
        <taxon>PACMAD clade</taxon>
        <taxon>Chloridoideae</taxon>
        <taxon>Eragrostideae</taxon>
        <taxon>Eragrostidinae</taxon>
        <taxon>Eragrostis</taxon>
    </lineage>
</organism>
<protein>
    <submittedName>
        <fullName evidence="1">Uncharacterized protein</fullName>
    </submittedName>
</protein>
<proteinExistence type="predicted"/>
<sequence>MSYLLLPKPSVVEGQVIEEGAEDPDYEDLEEEDFGEGNGVLLAGAGEVVLSGEAYLWDAIPPLRIAIEDACFGRIRTGSCAALPSTFRTTTCLEWERFGTTPYYSVHPVPTWRAGVAAEARRRLDMAGVGIRCMVILQAFLHDNDDIVKPLVAMRNLSIRRMVMKSRVLSTLKMPVLVPLPTSAVVMEDQQLYDGWTRSYQIGVSGFPTLLWEALQRFGYTDRPEYRSLSFVQDGTQYCEVQVTVLQPRTRPDLEPLTVTAFGTQPGDAHQIAARKTLLLFC</sequence>
<evidence type="ECO:0000313" key="2">
    <source>
        <dbReference type="Proteomes" id="UP000324897"/>
    </source>
</evidence>
<dbReference type="EMBL" id="RWGY01000039">
    <property type="protein sequence ID" value="TVU11739.1"/>
    <property type="molecule type" value="Genomic_DNA"/>
</dbReference>
<keyword evidence="2" id="KW-1185">Reference proteome</keyword>
<name>A0A5J9TK29_9POAL</name>
<dbReference type="OrthoDB" id="10582486at2759"/>
<reference evidence="1 2" key="1">
    <citation type="journal article" date="2019" name="Sci. Rep.">
        <title>A high-quality genome of Eragrostis curvula grass provides insights into Poaceae evolution and supports new strategies to enhance forage quality.</title>
        <authorList>
            <person name="Carballo J."/>
            <person name="Santos B.A.C.M."/>
            <person name="Zappacosta D."/>
            <person name="Garbus I."/>
            <person name="Selva J.P."/>
            <person name="Gallo C.A."/>
            <person name="Diaz A."/>
            <person name="Albertini E."/>
            <person name="Caccamo M."/>
            <person name="Echenique V."/>
        </authorList>
    </citation>
    <scope>NUCLEOTIDE SEQUENCE [LARGE SCALE GENOMIC DNA]</scope>
    <source>
        <strain evidence="2">cv. Victoria</strain>
        <tissue evidence="1">Leaf</tissue>
    </source>
</reference>
<accession>A0A5J9TK29</accession>
<dbReference type="Gramene" id="TVU11739">
    <property type="protein sequence ID" value="TVU11739"/>
    <property type="gene ID" value="EJB05_45341"/>
</dbReference>
<dbReference type="Proteomes" id="UP000324897">
    <property type="component" value="Chromosome 3"/>
</dbReference>
<evidence type="ECO:0000313" key="1">
    <source>
        <dbReference type="EMBL" id="TVU11739.1"/>
    </source>
</evidence>
<feature type="non-terminal residue" evidence="1">
    <location>
        <position position="1"/>
    </location>
</feature>
<gene>
    <name evidence="1" type="ORF">EJB05_45341</name>
</gene>
<comment type="caution">
    <text evidence="1">The sequence shown here is derived from an EMBL/GenBank/DDBJ whole genome shotgun (WGS) entry which is preliminary data.</text>
</comment>